<comment type="caution">
    <text evidence="2">The sequence shown here is derived from an EMBL/GenBank/DDBJ whole genome shotgun (WGS) entry which is preliminary data.</text>
</comment>
<accession>A0A2G8TJU3</accession>
<evidence type="ECO:0008006" key="4">
    <source>
        <dbReference type="Google" id="ProtNLM"/>
    </source>
</evidence>
<protein>
    <recommendedName>
        <fullName evidence="4">MepB domain containing protein</fullName>
    </recommendedName>
</protein>
<organism evidence="2 3">
    <name type="scientific">Massilia eurypsychrophila</name>
    <dbReference type="NCBI Taxonomy" id="1485217"/>
    <lineage>
        <taxon>Bacteria</taxon>
        <taxon>Pseudomonadati</taxon>
        <taxon>Pseudomonadota</taxon>
        <taxon>Betaproteobacteria</taxon>
        <taxon>Burkholderiales</taxon>
        <taxon>Oxalobacteraceae</taxon>
        <taxon>Telluria group</taxon>
        <taxon>Massilia</taxon>
    </lineage>
</organism>
<dbReference type="Gene3D" id="3.40.1350.140">
    <property type="entry name" value="MepB-like"/>
    <property type="match status" value="1"/>
</dbReference>
<evidence type="ECO:0000313" key="2">
    <source>
        <dbReference type="EMBL" id="PIL45888.1"/>
    </source>
</evidence>
<dbReference type="EMBL" id="PDOC01000003">
    <property type="protein sequence ID" value="PIL45888.1"/>
    <property type="molecule type" value="Genomic_DNA"/>
</dbReference>
<feature type="region of interest" description="Disordered" evidence="1">
    <location>
        <begin position="222"/>
        <end position="245"/>
    </location>
</feature>
<gene>
    <name evidence="2" type="ORF">CR105_07470</name>
</gene>
<dbReference type="InterPro" id="IPR011235">
    <property type="entry name" value="MepB-like"/>
</dbReference>
<dbReference type="AlphaFoldDB" id="A0A2G8TJU3"/>
<proteinExistence type="predicted"/>
<dbReference type="OrthoDB" id="4954833at2"/>
<name>A0A2G8TJU3_9BURK</name>
<reference evidence="2 3" key="1">
    <citation type="submission" date="2017-10" db="EMBL/GenBank/DDBJ databases">
        <title>Massilia psychrophilum sp. nov., a novel purple-pigmented bacterium isolated from Tianshan glacier, Xinjiang Municipality, China.</title>
        <authorList>
            <person name="Wang H."/>
        </authorList>
    </citation>
    <scope>NUCLEOTIDE SEQUENCE [LARGE SCALE GENOMIC DNA]</scope>
    <source>
        <strain evidence="2 3">JCM 30074</strain>
    </source>
</reference>
<sequence>MRFQAGSRTGASFSDGGVHTLSERAAIPYLDDRDATPARLVDPAAGELPHDLVLALAGLYQQAGVAATCGPQRENESGEYGACRLEVNGRVALFRVAKTTPTKIGQFVTIWKRPAPGDDIAPFDSGDGVDFVIVSVADEVHCGQFVFDQAALLKYGVMSRDGQGGKRAIRVYPPWSTPAAKQAIRTQQWQLRYFVALEPQDAGKVARLRQLFKQVRGGRPGFLPTPELLAPGNPESDPKTGSDPC</sequence>
<dbReference type="Proteomes" id="UP000230390">
    <property type="component" value="Unassembled WGS sequence"/>
</dbReference>
<dbReference type="InterPro" id="IPR038231">
    <property type="entry name" value="MepB-like_sf"/>
</dbReference>
<feature type="compositionally biased region" description="Basic and acidic residues" evidence="1">
    <location>
        <begin position="236"/>
        <end position="245"/>
    </location>
</feature>
<evidence type="ECO:0000313" key="3">
    <source>
        <dbReference type="Proteomes" id="UP000230390"/>
    </source>
</evidence>
<evidence type="ECO:0000256" key="1">
    <source>
        <dbReference type="SAM" id="MobiDB-lite"/>
    </source>
</evidence>
<dbReference type="Pfam" id="PF08877">
    <property type="entry name" value="MepB-like"/>
    <property type="match status" value="1"/>
</dbReference>
<keyword evidence="3" id="KW-1185">Reference proteome</keyword>